<gene>
    <name evidence="10" type="primary">TDEL0F01510</name>
    <name evidence="10" type="ORF">TDEL_0F01510</name>
</gene>
<accession>G8ZWG8</accession>
<dbReference type="GO" id="GO:0003887">
    <property type="term" value="F:DNA-directed DNA polymerase activity"/>
    <property type="evidence" value="ECO:0007669"/>
    <property type="project" value="EnsemblFungi"/>
</dbReference>
<dbReference type="Pfam" id="PF04042">
    <property type="entry name" value="DNA_pol_E_B"/>
    <property type="match status" value="1"/>
</dbReference>
<comment type="similarity">
    <text evidence="2 6">Belongs to the DNA polymerase alpha subunit B family.</text>
</comment>
<comment type="subcellular location">
    <subcellularLocation>
        <location evidence="1 6">Nucleus</location>
    </subcellularLocation>
</comment>
<dbReference type="Gene3D" id="3.60.21.60">
    <property type="match status" value="2"/>
</dbReference>
<sequence length="666" mass="74099">MNTRSDVVAQFGREAGDPETFSALQNLMDLHALTIEDLHIKWEQFSYQKREKSTDLSSENLEQFKQYLQQQVEKKAAQASAAISNPSSVSKKPKPLKPLQSSPSLFGFNIPRGSSLKKRKLNAGSNYQDTEAGSKLEFSQGPSEDNINKENELSHGNADTSMSTPPNLRSMGSPAVNSTFKSGEIKTSLNPEEMEVACGLQEDSEKRVNITPFYDPEKYKFRTMRQNLSDAADVLDMQIEIIAEIVQNHYKLSASEFGDPTIQAQSEIHAVGRIVPESPSDESVNTESLALETSRMAGIGRRVRLNLTDVNEVSLFLGQIVAVKGKNADGDSFKATEFLPLPYPESPVSTADEIQTHQKALNGDPLKVTVITGPFTSNDSFDFSHLTNFVERLNTEIKPHALIMFGPLIDVTHPMIAAGTLPHFPHLKSQPQTLDDLFLKVMAPILKNIRSNIQVILIPSTRDALSKHAAYPQDSLDRKALQLPKNFKCFANPATFQLNEVFFGCSNVDTFKDIKEMPKGGNTSMRDRFDRVSEHILQQRRYYPVFPGGITKKLLPNTEGGNKVYEHISGADLDVPYLGLTEFVGNFTPDIILIPSEMNHFAKVEQNVIMINPGRFVKPWGHQGTYADISISAPDLDNGKLTKIEGPEPVYLHNVWKRARVDIANI</sequence>
<dbReference type="InterPro" id="IPR054300">
    <property type="entry name" value="OB_DPOA2"/>
</dbReference>
<evidence type="ECO:0000259" key="9">
    <source>
        <dbReference type="Pfam" id="PF22062"/>
    </source>
</evidence>
<feature type="region of interest" description="Disordered" evidence="7">
    <location>
        <begin position="83"/>
        <end position="179"/>
    </location>
</feature>
<evidence type="ECO:0000256" key="7">
    <source>
        <dbReference type="SAM" id="MobiDB-lite"/>
    </source>
</evidence>
<dbReference type="KEGG" id="tdl:TDEL_0F01510"/>
<dbReference type="GO" id="GO:0006270">
    <property type="term" value="P:DNA replication initiation"/>
    <property type="evidence" value="ECO:0007669"/>
    <property type="project" value="EnsemblFungi"/>
</dbReference>
<evidence type="ECO:0000259" key="8">
    <source>
        <dbReference type="Pfam" id="PF04042"/>
    </source>
</evidence>
<keyword evidence="11" id="KW-1185">Reference proteome</keyword>
<dbReference type="FunCoup" id="G8ZWG8">
    <property type="interactions" value="459"/>
</dbReference>
<protein>
    <recommendedName>
        <fullName evidence="3 6">DNA polymerase alpha subunit B</fullName>
    </recommendedName>
</protein>
<dbReference type="InParanoid" id="G8ZWG8"/>
<dbReference type="InterPro" id="IPR007185">
    <property type="entry name" value="DNA_pol_a/d/e_bsu"/>
</dbReference>
<evidence type="ECO:0000313" key="10">
    <source>
        <dbReference type="EMBL" id="CCE92962.1"/>
    </source>
</evidence>
<evidence type="ECO:0000256" key="2">
    <source>
        <dbReference type="ARBA" id="ARBA00007299"/>
    </source>
</evidence>
<comment type="function">
    <text evidence="6">Accessory subunit of the DNA polymerase alpha complex (also known as the alpha DNA polymerase-primase complex) which plays an essential role in the initiation of DNA synthesis.</text>
</comment>
<feature type="domain" description="DNA polymerase alpha/delta/epsilon subunit B" evidence="8">
    <location>
        <begin position="369"/>
        <end position="603"/>
    </location>
</feature>
<evidence type="ECO:0000256" key="3">
    <source>
        <dbReference type="ARBA" id="ARBA00018596"/>
    </source>
</evidence>
<keyword evidence="5 6" id="KW-0539">Nucleus</keyword>
<dbReference type="HOGENOM" id="CLU_014923_1_0_1"/>
<evidence type="ECO:0000256" key="6">
    <source>
        <dbReference type="PIRNR" id="PIRNR018300"/>
    </source>
</evidence>
<dbReference type="GO" id="GO:0005658">
    <property type="term" value="C:alpha DNA polymerase:primase complex"/>
    <property type="evidence" value="ECO:0007669"/>
    <property type="project" value="EnsemblFungi"/>
</dbReference>
<organism evidence="10 11">
    <name type="scientific">Torulaspora delbrueckii</name>
    <name type="common">Yeast</name>
    <name type="synonym">Candida colliculosa</name>
    <dbReference type="NCBI Taxonomy" id="4950"/>
    <lineage>
        <taxon>Eukaryota</taxon>
        <taxon>Fungi</taxon>
        <taxon>Dikarya</taxon>
        <taxon>Ascomycota</taxon>
        <taxon>Saccharomycotina</taxon>
        <taxon>Saccharomycetes</taxon>
        <taxon>Saccharomycetales</taxon>
        <taxon>Saccharomycetaceae</taxon>
        <taxon>Torulaspora</taxon>
    </lineage>
</organism>
<feature type="compositionally biased region" description="Polar residues" evidence="7">
    <location>
        <begin position="157"/>
        <end position="167"/>
    </location>
</feature>
<dbReference type="GeneID" id="11501343"/>
<dbReference type="GO" id="GO:0003677">
    <property type="term" value="F:DNA binding"/>
    <property type="evidence" value="ECO:0007669"/>
    <property type="project" value="InterPro"/>
</dbReference>
<dbReference type="GO" id="GO:0005635">
    <property type="term" value="C:nuclear envelope"/>
    <property type="evidence" value="ECO:0007669"/>
    <property type="project" value="EnsemblFungi"/>
</dbReference>
<evidence type="ECO:0000256" key="5">
    <source>
        <dbReference type="ARBA" id="ARBA00023242"/>
    </source>
</evidence>
<dbReference type="EMBL" id="HE616747">
    <property type="protein sequence ID" value="CCE92962.1"/>
    <property type="molecule type" value="Genomic_DNA"/>
</dbReference>
<dbReference type="OrthoDB" id="336885at2759"/>
<dbReference type="STRING" id="1076872.G8ZWG8"/>
<keyword evidence="4 6" id="KW-0235">DNA replication</keyword>
<dbReference type="PANTHER" id="PTHR23061:SF12">
    <property type="entry name" value="DNA POLYMERASE ALPHA SUBUNIT B"/>
    <property type="match status" value="1"/>
</dbReference>
<dbReference type="eggNOG" id="KOG1625">
    <property type="taxonomic scope" value="Eukaryota"/>
</dbReference>
<dbReference type="PIRSF" id="PIRSF018300">
    <property type="entry name" value="DNA_pol_alph_2"/>
    <property type="match status" value="1"/>
</dbReference>
<evidence type="ECO:0000313" key="11">
    <source>
        <dbReference type="Proteomes" id="UP000005627"/>
    </source>
</evidence>
<feature type="domain" description="DNA polymerase alpha subunit B OB" evidence="9">
    <location>
        <begin position="233"/>
        <end position="341"/>
    </location>
</feature>
<proteinExistence type="inferred from homology"/>
<name>G8ZWG8_TORDE</name>
<dbReference type="PANTHER" id="PTHR23061">
    <property type="entry name" value="DNA POLYMERASE 2 ALPHA 70 KDA SUBUNIT"/>
    <property type="match status" value="1"/>
</dbReference>
<dbReference type="Pfam" id="PF22062">
    <property type="entry name" value="OB_DPOA2"/>
    <property type="match status" value="1"/>
</dbReference>
<dbReference type="RefSeq" id="XP_003682173.1">
    <property type="nucleotide sequence ID" value="XM_003682125.1"/>
</dbReference>
<dbReference type="Proteomes" id="UP000005627">
    <property type="component" value="Chromosome 6"/>
</dbReference>
<dbReference type="GO" id="GO:0016233">
    <property type="term" value="P:telomere capping"/>
    <property type="evidence" value="ECO:0007669"/>
    <property type="project" value="EnsemblFungi"/>
</dbReference>
<dbReference type="InterPro" id="IPR016722">
    <property type="entry name" value="DNA_pol_alpha_bsu"/>
</dbReference>
<reference evidence="10 11" key="1">
    <citation type="journal article" date="2011" name="Proc. Natl. Acad. Sci. U.S.A.">
        <title>Evolutionary erosion of yeast sex chromosomes by mating-type switching accidents.</title>
        <authorList>
            <person name="Gordon J.L."/>
            <person name="Armisen D."/>
            <person name="Proux-Wera E."/>
            <person name="Oheigeartaigh S.S."/>
            <person name="Byrne K.P."/>
            <person name="Wolfe K.H."/>
        </authorList>
    </citation>
    <scope>NUCLEOTIDE SEQUENCE [LARGE SCALE GENOMIC DNA]</scope>
    <source>
        <strain evidence="11">ATCC 10662 / CBS 1146 / NBRC 0425 / NCYC 2629 / NRRL Y-866</strain>
    </source>
</reference>
<evidence type="ECO:0000256" key="4">
    <source>
        <dbReference type="ARBA" id="ARBA00022705"/>
    </source>
</evidence>
<dbReference type="AlphaFoldDB" id="G8ZWG8"/>
<evidence type="ECO:0000256" key="1">
    <source>
        <dbReference type="ARBA" id="ARBA00004123"/>
    </source>
</evidence>